<dbReference type="AlphaFoldDB" id="A0A382CKE8"/>
<accession>A0A382CKE8</accession>
<sequence length="169" mass="18739">MRLKTTLPFLLIFLISCNSKPPGNEEIRSAMSQHVENEAAKTGGNFEVMDVDINKVRRLKMKRVHERVGKTGDYFYSCADFEDVDSGELLDLDIDVALKGKQLEVADVRIHKVGGNPRYTYDKNDNRIPLVETKSHLGKDGKGKEHGGKEHGGQEHGGEEHGGKEHGGS</sequence>
<evidence type="ECO:0000256" key="1">
    <source>
        <dbReference type="SAM" id="MobiDB-lite"/>
    </source>
</evidence>
<reference evidence="2" key="1">
    <citation type="submission" date="2018-05" db="EMBL/GenBank/DDBJ databases">
        <authorList>
            <person name="Lanie J.A."/>
            <person name="Ng W.-L."/>
            <person name="Kazmierczak K.M."/>
            <person name="Andrzejewski T.M."/>
            <person name="Davidsen T.M."/>
            <person name="Wayne K.J."/>
            <person name="Tettelin H."/>
            <person name="Glass J.I."/>
            <person name="Rusch D."/>
            <person name="Podicherti R."/>
            <person name="Tsui H.-C.T."/>
            <person name="Winkler M.E."/>
        </authorList>
    </citation>
    <scope>NUCLEOTIDE SEQUENCE</scope>
</reference>
<dbReference type="EMBL" id="UINC01034993">
    <property type="protein sequence ID" value="SVB26688.1"/>
    <property type="molecule type" value="Genomic_DNA"/>
</dbReference>
<protein>
    <recommendedName>
        <fullName evidence="3">Lipoprotein</fullName>
    </recommendedName>
</protein>
<gene>
    <name evidence="2" type="ORF">METZ01_LOCUS179542</name>
</gene>
<feature type="region of interest" description="Disordered" evidence="1">
    <location>
        <begin position="121"/>
        <end position="169"/>
    </location>
</feature>
<evidence type="ECO:0000313" key="2">
    <source>
        <dbReference type="EMBL" id="SVB26688.1"/>
    </source>
</evidence>
<feature type="compositionally biased region" description="Basic and acidic residues" evidence="1">
    <location>
        <begin position="133"/>
        <end position="169"/>
    </location>
</feature>
<evidence type="ECO:0008006" key="3">
    <source>
        <dbReference type="Google" id="ProtNLM"/>
    </source>
</evidence>
<organism evidence="2">
    <name type="scientific">marine metagenome</name>
    <dbReference type="NCBI Taxonomy" id="408172"/>
    <lineage>
        <taxon>unclassified sequences</taxon>
        <taxon>metagenomes</taxon>
        <taxon>ecological metagenomes</taxon>
    </lineage>
</organism>
<dbReference type="PROSITE" id="PS51257">
    <property type="entry name" value="PROKAR_LIPOPROTEIN"/>
    <property type="match status" value="1"/>
</dbReference>
<name>A0A382CKE8_9ZZZZ</name>
<proteinExistence type="predicted"/>